<proteinExistence type="predicted"/>
<dbReference type="CDD" id="cd02440">
    <property type="entry name" value="AdoMet_MTases"/>
    <property type="match status" value="1"/>
</dbReference>
<evidence type="ECO:0000313" key="3">
    <source>
        <dbReference type="Proteomes" id="UP000838763"/>
    </source>
</evidence>
<name>A0A9P1GVX7_9PEZI</name>
<dbReference type="AlphaFoldDB" id="A0A9P1GVX7"/>
<protein>
    <recommendedName>
        <fullName evidence="1">Methyltransferase type 11 domain-containing protein</fullName>
    </recommendedName>
</protein>
<feature type="domain" description="Methyltransferase type 11" evidence="1">
    <location>
        <begin position="49"/>
        <end position="131"/>
    </location>
</feature>
<dbReference type="EMBL" id="CALLCH030000001">
    <property type="protein sequence ID" value="CAI4210941.1"/>
    <property type="molecule type" value="Genomic_DNA"/>
</dbReference>
<dbReference type="OrthoDB" id="66144at2759"/>
<dbReference type="Gene3D" id="3.40.50.150">
    <property type="entry name" value="Vaccinia Virus protein VP39"/>
    <property type="match status" value="1"/>
</dbReference>
<dbReference type="Pfam" id="PF08241">
    <property type="entry name" value="Methyltransf_11"/>
    <property type="match status" value="1"/>
</dbReference>
<dbReference type="GO" id="GO:0008757">
    <property type="term" value="F:S-adenosylmethionine-dependent methyltransferase activity"/>
    <property type="evidence" value="ECO:0007669"/>
    <property type="project" value="InterPro"/>
</dbReference>
<keyword evidence="3" id="KW-1185">Reference proteome</keyword>
<dbReference type="Proteomes" id="UP000838763">
    <property type="component" value="Unassembled WGS sequence"/>
</dbReference>
<evidence type="ECO:0000313" key="2">
    <source>
        <dbReference type="EMBL" id="CAI4210941.1"/>
    </source>
</evidence>
<evidence type="ECO:0000259" key="1">
    <source>
        <dbReference type="Pfam" id="PF08241"/>
    </source>
</evidence>
<sequence length="231" mass="25566">MEPSAIAVSQYASTSDKLAQRLAIHDWNTSDQGWFAWAGDRIVKVGDVLEVGAGTGELWRRTPHPDARLTLTDFSAAMCENLRGVPGAEVRQCDATALPFPDQSFDSVVANHMLYHVDDPDAALAEFARELLNVGAEVGRPSVIRDRARVVAETAAKYLEKHFTDVTWERCPGAFEVPKYEPVLAYINSIGDEPLGAEAEAKARRIIEDTIAEEGRFRVNKHMVLFTGRRV</sequence>
<organism evidence="2 3">
    <name type="scientific">Parascedosporium putredinis</name>
    <dbReference type="NCBI Taxonomy" id="1442378"/>
    <lineage>
        <taxon>Eukaryota</taxon>
        <taxon>Fungi</taxon>
        <taxon>Dikarya</taxon>
        <taxon>Ascomycota</taxon>
        <taxon>Pezizomycotina</taxon>
        <taxon>Sordariomycetes</taxon>
        <taxon>Hypocreomycetidae</taxon>
        <taxon>Microascales</taxon>
        <taxon>Microascaceae</taxon>
        <taxon>Parascedosporium</taxon>
    </lineage>
</organism>
<comment type="caution">
    <text evidence="2">The sequence shown here is derived from an EMBL/GenBank/DDBJ whole genome shotgun (WGS) entry which is preliminary data.</text>
</comment>
<accession>A0A9P1GVX7</accession>
<dbReference type="InterPro" id="IPR050508">
    <property type="entry name" value="Methyltransf_Superfamily"/>
</dbReference>
<reference evidence="2" key="1">
    <citation type="submission" date="2022-11" db="EMBL/GenBank/DDBJ databases">
        <authorList>
            <person name="Scott C."/>
            <person name="Bruce N."/>
        </authorList>
    </citation>
    <scope>NUCLEOTIDE SEQUENCE</scope>
</reference>
<dbReference type="InterPro" id="IPR013216">
    <property type="entry name" value="Methyltransf_11"/>
</dbReference>
<dbReference type="PANTHER" id="PTHR42912">
    <property type="entry name" value="METHYLTRANSFERASE"/>
    <property type="match status" value="1"/>
</dbReference>
<dbReference type="InterPro" id="IPR029063">
    <property type="entry name" value="SAM-dependent_MTases_sf"/>
</dbReference>
<dbReference type="SUPFAM" id="SSF53335">
    <property type="entry name" value="S-adenosyl-L-methionine-dependent methyltransferases"/>
    <property type="match status" value="1"/>
</dbReference>
<gene>
    <name evidence="2" type="ORF">PPNO1_LOCUS737</name>
</gene>